<keyword evidence="1" id="KW-0880">Kelch repeat</keyword>
<proteinExistence type="predicted"/>
<evidence type="ECO:0000313" key="6">
    <source>
        <dbReference type="Proteomes" id="UP001152797"/>
    </source>
</evidence>
<dbReference type="OrthoDB" id="432528at2759"/>
<dbReference type="Proteomes" id="UP001152797">
    <property type="component" value="Unassembled WGS sequence"/>
</dbReference>
<dbReference type="InterPro" id="IPR011043">
    <property type="entry name" value="Gal_Oxase/kelch_b-propeller"/>
</dbReference>
<dbReference type="EMBL" id="CAMXCT020002221">
    <property type="protein sequence ID" value="CAL1149879.1"/>
    <property type="molecule type" value="Genomic_DNA"/>
</dbReference>
<feature type="non-terminal residue" evidence="3">
    <location>
        <position position="361"/>
    </location>
</feature>
<accession>A0A9P1CRM9</accession>
<dbReference type="Pfam" id="PF24681">
    <property type="entry name" value="Kelch_KLHDC2_KLHL20_DRC7"/>
    <property type="match status" value="1"/>
</dbReference>
<dbReference type="EMBL" id="CAMXCT030002221">
    <property type="protein sequence ID" value="CAL4783816.1"/>
    <property type="molecule type" value="Genomic_DNA"/>
</dbReference>
<evidence type="ECO:0000313" key="5">
    <source>
        <dbReference type="EMBL" id="CAL4783816.1"/>
    </source>
</evidence>
<dbReference type="EMBL" id="CAMXCT010002221">
    <property type="protein sequence ID" value="CAI3996504.1"/>
    <property type="molecule type" value="Genomic_DNA"/>
</dbReference>
<dbReference type="PANTHER" id="PTHR46093">
    <property type="entry name" value="ACYL-COA-BINDING DOMAIN-CONTAINING PROTEIN 5"/>
    <property type="match status" value="1"/>
</dbReference>
<evidence type="ECO:0000256" key="2">
    <source>
        <dbReference type="ARBA" id="ARBA00022737"/>
    </source>
</evidence>
<name>A0A9P1CRM9_9DINO</name>
<sequence length="361" mass="40304">MRSSEAQKPITPAKRRGIIQPMQCFMSRPCWLGWLVAMSSCWRSRAQYGAWQSMDTSGGSTPAARYLHAAVFEDRDKTMLVFGGRDTPTSTPALEVWQYYRVNNAWQTKWTDQGGSGTVPPALYMHAAVYVNNLVFFIGGLEEAGFFAQLWSFSVLNNEWADLTDTNTPIMRGHSAVWDPDNTAVLIFGGYHSIEAVVSLTNTISYYQDFSGSYYWISPEQPSSSPSARSRHVAVYDDAHGVMLVHGGEDDAGNYFSDTWEYHFSGNYWIEETRPSEVPQARARHTAVFDGYCMLITGGVSAAGKLEDLWQYCQSDGSWLYLQADPGWDRPSGRTGSAAVWDPYGYMLVLFGGHSNVAVLQ</sequence>
<comment type="caution">
    <text evidence="3">The sequence shown here is derived from an EMBL/GenBank/DDBJ whole genome shotgun (WGS) entry which is preliminary data.</text>
</comment>
<keyword evidence="2" id="KW-0677">Repeat</keyword>
<keyword evidence="6" id="KW-1185">Reference proteome</keyword>
<protein>
    <submittedName>
        <fullName evidence="5">Tip elongation aberrant protein 1 (Altered polarity protein 8) (Cell polarity protein tea1)</fullName>
    </submittedName>
</protein>
<dbReference type="AlphaFoldDB" id="A0A9P1CRM9"/>
<dbReference type="InterPro" id="IPR015915">
    <property type="entry name" value="Kelch-typ_b-propeller"/>
</dbReference>
<evidence type="ECO:0000313" key="3">
    <source>
        <dbReference type="EMBL" id="CAI3996504.1"/>
    </source>
</evidence>
<organism evidence="3">
    <name type="scientific">Cladocopium goreaui</name>
    <dbReference type="NCBI Taxonomy" id="2562237"/>
    <lineage>
        <taxon>Eukaryota</taxon>
        <taxon>Sar</taxon>
        <taxon>Alveolata</taxon>
        <taxon>Dinophyceae</taxon>
        <taxon>Suessiales</taxon>
        <taxon>Symbiodiniaceae</taxon>
        <taxon>Cladocopium</taxon>
    </lineage>
</organism>
<evidence type="ECO:0000256" key="1">
    <source>
        <dbReference type="ARBA" id="ARBA00022441"/>
    </source>
</evidence>
<gene>
    <name evidence="3" type="ORF">C1SCF055_LOCUS22978</name>
</gene>
<reference evidence="4" key="2">
    <citation type="submission" date="2024-04" db="EMBL/GenBank/DDBJ databases">
        <authorList>
            <person name="Chen Y."/>
            <person name="Shah S."/>
            <person name="Dougan E. K."/>
            <person name="Thang M."/>
            <person name="Chan C."/>
        </authorList>
    </citation>
    <scope>NUCLEOTIDE SEQUENCE [LARGE SCALE GENOMIC DNA]</scope>
</reference>
<dbReference type="SUPFAM" id="SSF50965">
    <property type="entry name" value="Galactose oxidase, central domain"/>
    <property type="match status" value="2"/>
</dbReference>
<evidence type="ECO:0000313" key="4">
    <source>
        <dbReference type="EMBL" id="CAL1149879.1"/>
    </source>
</evidence>
<dbReference type="Gene3D" id="2.120.10.80">
    <property type="entry name" value="Kelch-type beta propeller"/>
    <property type="match status" value="2"/>
</dbReference>
<dbReference type="PANTHER" id="PTHR46093:SF18">
    <property type="entry name" value="FIBRONECTIN TYPE-III DOMAIN-CONTAINING PROTEIN"/>
    <property type="match status" value="1"/>
</dbReference>
<reference evidence="3" key="1">
    <citation type="submission" date="2022-10" db="EMBL/GenBank/DDBJ databases">
        <authorList>
            <person name="Chen Y."/>
            <person name="Dougan E. K."/>
            <person name="Chan C."/>
            <person name="Rhodes N."/>
            <person name="Thang M."/>
        </authorList>
    </citation>
    <scope>NUCLEOTIDE SEQUENCE</scope>
</reference>